<feature type="transmembrane region" description="Helical" evidence="1">
    <location>
        <begin position="83"/>
        <end position="103"/>
    </location>
</feature>
<keyword evidence="1" id="KW-0812">Transmembrane</keyword>
<gene>
    <name evidence="2" type="ORF">EV420DRAFT_1482070</name>
</gene>
<dbReference type="AlphaFoldDB" id="A0AA39MZU3"/>
<dbReference type="RefSeq" id="XP_060328098.1">
    <property type="nucleotide sequence ID" value="XM_060469845.1"/>
</dbReference>
<keyword evidence="1" id="KW-0472">Membrane</keyword>
<feature type="transmembrane region" description="Helical" evidence="1">
    <location>
        <begin position="110"/>
        <end position="132"/>
    </location>
</feature>
<proteinExistence type="predicted"/>
<evidence type="ECO:0000256" key="1">
    <source>
        <dbReference type="SAM" id="Phobius"/>
    </source>
</evidence>
<keyword evidence="1" id="KW-1133">Transmembrane helix</keyword>
<dbReference type="GeneID" id="85353393"/>
<name>A0AA39MZU3_ARMTA</name>
<sequence>MYYSYSSEAARYVARSLILWDYLISIDDEVWQSLTVVMRITTDKIAILDFSSDFGMLLEKNMRCGTAGPSKEFRCLLVHPESIIYVAIQLVVIGIILVLRVWVITGNQRCILWSFFGLLFCTTSASVALFFVPNFGGVGTIVVHL</sequence>
<evidence type="ECO:0000313" key="3">
    <source>
        <dbReference type="Proteomes" id="UP001175211"/>
    </source>
</evidence>
<reference evidence="2" key="1">
    <citation type="submission" date="2023-06" db="EMBL/GenBank/DDBJ databases">
        <authorList>
            <consortium name="Lawrence Berkeley National Laboratory"/>
            <person name="Ahrendt S."/>
            <person name="Sahu N."/>
            <person name="Indic B."/>
            <person name="Wong-Bajracharya J."/>
            <person name="Merenyi Z."/>
            <person name="Ke H.-M."/>
            <person name="Monk M."/>
            <person name="Kocsube S."/>
            <person name="Drula E."/>
            <person name="Lipzen A."/>
            <person name="Balint B."/>
            <person name="Henrissat B."/>
            <person name="Andreopoulos B."/>
            <person name="Martin F.M."/>
            <person name="Harder C.B."/>
            <person name="Rigling D."/>
            <person name="Ford K.L."/>
            <person name="Foster G.D."/>
            <person name="Pangilinan J."/>
            <person name="Papanicolaou A."/>
            <person name="Barry K."/>
            <person name="LaButti K."/>
            <person name="Viragh M."/>
            <person name="Koriabine M."/>
            <person name="Yan M."/>
            <person name="Riley R."/>
            <person name="Champramary S."/>
            <person name="Plett K.L."/>
            <person name="Tsai I.J."/>
            <person name="Slot J."/>
            <person name="Sipos G."/>
            <person name="Plett J."/>
            <person name="Nagy L.G."/>
            <person name="Grigoriev I.V."/>
        </authorList>
    </citation>
    <scope>NUCLEOTIDE SEQUENCE</scope>
    <source>
        <strain evidence="2">CCBAS 213</strain>
    </source>
</reference>
<dbReference type="Proteomes" id="UP001175211">
    <property type="component" value="Unassembled WGS sequence"/>
</dbReference>
<comment type="caution">
    <text evidence="2">The sequence shown here is derived from an EMBL/GenBank/DDBJ whole genome shotgun (WGS) entry which is preliminary data.</text>
</comment>
<dbReference type="EMBL" id="JAUEPS010000030">
    <property type="protein sequence ID" value="KAK0452762.1"/>
    <property type="molecule type" value="Genomic_DNA"/>
</dbReference>
<evidence type="ECO:0000313" key="2">
    <source>
        <dbReference type="EMBL" id="KAK0452762.1"/>
    </source>
</evidence>
<organism evidence="2 3">
    <name type="scientific">Armillaria tabescens</name>
    <name type="common">Ringless honey mushroom</name>
    <name type="synonym">Agaricus tabescens</name>
    <dbReference type="NCBI Taxonomy" id="1929756"/>
    <lineage>
        <taxon>Eukaryota</taxon>
        <taxon>Fungi</taxon>
        <taxon>Dikarya</taxon>
        <taxon>Basidiomycota</taxon>
        <taxon>Agaricomycotina</taxon>
        <taxon>Agaricomycetes</taxon>
        <taxon>Agaricomycetidae</taxon>
        <taxon>Agaricales</taxon>
        <taxon>Marasmiineae</taxon>
        <taxon>Physalacriaceae</taxon>
        <taxon>Desarmillaria</taxon>
    </lineage>
</organism>
<accession>A0AA39MZU3</accession>
<keyword evidence="3" id="KW-1185">Reference proteome</keyword>
<protein>
    <submittedName>
        <fullName evidence="2">Uncharacterized protein</fullName>
    </submittedName>
</protein>